<protein>
    <submittedName>
        <fullName evidence="1">Uncharacterized protein</fullName>
    </submittedName>
</protein>
<name>A0A916YP14_9BACL</name>
<dbReference type="Proteomes" id="UP000612456">
    <property type="component" value="Unassembled WGS sequence"/>
</dbReference>
<comment type="caution">
    <text evidence="1">The sequence shown here is derived from an EMBL/GenBank/DDBJ whole genome shotgun (WGS) entry which is preliminary data.</text>
</comment>
<sequence>MQGIELSRRFYAEMVEPIMKSFPNTEYSAALIGPGSEVLGYDTDMSRDHDFSPRVFLFLEETDTVLTGQIQARLAQQAPPLSVTTGLNLSSLRDDSFLL</sequence>
<dbReference type="AlphaFoldDB" id="A0A916YP14"/>
<reference evidence="1" key="1">
    <citation type="journal article" date="2014" name="Int. J. Syst. Evol. Microbiol.">
        <title>Complete genome sequence of Corynebacterium casei LMG S-19264T (=DSM 44701T), isolated from a smear-ripened cheese.</title>
        <authorList>
            <consortium name="US DOE Joint Genome Institute (JGI-PGF)"/>
            <person name="Walter F."/>
            <person name="Albersmeier A."/>
            <person name="Kalinowski J."/>
            <person name="Ruckert C."/>
        </authorList>
    </citation>
    <scope>NUCLEOTIDE SEQUENCE</scope>
    <source>
        <strain evidence="1">CGMCC 1.15178</strain>
    </source>
</reference>
<keyword evidence="2" id="KW-1185">Reference proteome</keyword>
<gene>
    <name evidence="1" type="ORF">GCM10010911_09340</name>
</gene>
<evidence type="ECO:0000313" key="2">
    <source>
        <dbReference type="Proteomes" id="UP000612456"/>
    </source>
</evidence>
<proteinExistence type="predicted"/>
<reference evidence="1" key="2">
    <citation type="submission" date="2020-09" db="EMBL/GenBank/DDBJ databases">
        <authorList>
            <person name="Sun Q."/>
            <person name="Zhou Y."/>
        </authorList>
    </citation>
    <scope>NUCLEOTIDE SEQUENCE</scope>
    <source>
        <strain evidence="1">CGMCC 1.15178</strain>
    </source>
</reference>
<dbReference type="EMBL" id="BMHP01000001">
    <property type="protein sequence ID" value="GGD53954.1"/>
    <property type="molecule type" value="Genomic_DNA"/>
</dbReference>
<evidence type="ECO:0000313" key="1">
    <source>
        <dbReference type="EMBL" id="GGD53954.1"/>
    </source>
</evidence>
<accession>A0A916YP14</accession>
<organism evidence="1 2">
    <name type="scientific">Paenibacillus nasutitermitis</name>
    <dbReference type="NCBI Taxonomy" id="1652958"/>
    <lineage>
        <taxon>Bacteria</taxon>
        <taxon>Bacillati</taxon>
        <taxon>Bacillota</taxon>
        <taxon>Bacilli</taxon>
        <taxon>Bacillales</taxon>
        <taxon>Paenibacillaceae</taxon>
        <taxon>Paenibacillus</taxon>
    </lineage>
</organism>